<comment type="caution">
    <text evidence="3">The sequence shown here is derived from an EMBL/GenBank/DDBJ whole genome shotgun (WGS) entry which is preliminary data.</text>
</comment>
<evidence type="ECO:0000256" key="1">
    <source>
        <dbReference type="SAM" id="MobiDB-lite"/>
    </source>
</evidence>
<keyword evidence="2" id="KW-0732">Signal</keyword>
<feature type="compositionally biased region" description="Basic and acidic residues" evidence="1">
    <location>
        <begin position="293"/>
        <end position="306"/>
    </location>
</feature>
<feature type="compositionally biased region" description="Basic and acidic residues" evidence="1">
    <location>
        <begin position="314"/>
        <end position="324"/>
    </location>
</feature>
<evidence type="ECO:0000313" key="3">
    <source>
        <dbReference type="EMBL" id="MBM6499150.1"/>
    </source>
</evidence>
<dbReference type="Pfam" id="PF13557">
    <property type="entry name" value="Phenol_MetA_deg"/>
    <property type="match status" value="1"/>
</dbReference>
<feature type="chain" id="PRO_5046463706" evidence="2">
    <location>
        <begin position="19"/>
        <end position="324"/>
    </location>
</feature>
<feature type="signal peptide" evidence="2">
    <location>
        <begin position="1"/>
        <end position="18"/>
    </location>
</feature>
<reference evidence="3 4" key="1">
    <citation type="submission" date="2021-02" db="EMBL/GenBank/DDBJ databases">
        <authorList>
            <person name="Jung H.S."/>
            <person name="Chun B.H."/>
            <person name="Jeon C.O."/>
        </authorList>
    </citation>
    <scope>NUCLEOTIDE SEQUENCE [LARGE SCALE GENOMIC DNA]</scope>
    <source>
        <strain evidence="3 4">LMG 25203</strain>
    </source>
</reference>
<proteinExistence type="predicted"/>
<dbReference type="Proteomes" id="UP000759529">
    <property type="component" value="Unassembled WGS sequence"/>
</dbReference>
<protein>
    <submittedName>
        <fullName evidence="3">Transporter</fullName>
    </submittedName>
</protein>
<dbReference type="InterPro" id="IPR025737">
    <property type="entry name" value="FApF"/>
</dbReference>
<keyword evidence="4" id="KW-1185">Reference proteome</keyword>
<dbReference type="RefSeq" id="WP_187657803.1">
    <property type="nucleotide sequence ID" value="NZ_JACSOD020000469.1"/>
</dbReference>
<evidence type="ECO:0000313" key="4">
    <source>
        <dbReference type="Proteomes" id="UP000759529"/>
    </source>
</evidence>
<dbReference type="EMBL" id="JACSOD020000469">
    <property type="protein sequence ID" value="MBM6499150.1"/>
    <property type="molecule type" value="Genomic_DNA"/>
</dbReference>
<feature type="region of interest" description="Disordered" evidence="1">
    <location>
        <begin position="293"/>
        <end position="324"/>
    </location>
</feature>
<evidence type="ECO:0000256" key="2">
    <source>
        <dbReference type="SAM" id="SignalP"/>
    </source>
</evidence>
<gene>
    <name evidence="3" type="ORF">H9X54_007535</name>
</gene>
<organism evidence="3 4">
    <name type="scientific">Flavobacterium macrobrachii</name>
    <dbReference type="NCBI Taxonomy" id="591204"/>
    <lineage>
        <taxon>Bacteria</taxon>
        <taxon>Pseudomonadati</taxon>
        <taxon>Bacteroidota</taxon>
        <taxon>Flavobacteriia</taxon>
        <taxon>Flavobacteriales</taxon>
        <taxon>Flavobacteriaceae</taxon>
        <taxon>Flavobacterium</taxon>
    </lineage>
</organism>
<name>A0ABS2CYD3_9FLAO</name>
<sequence length="324" mass="37230">MKKYQICLLLLSPFFSIAQYTDVINSNRPGKSMSAFSVGETVFQAEAGFFGLSEKHDAIRYESNGLGSDLSIRYGAFWEQFEMILDLQYQQDWYQQPLLEDTRSGLRQTVIGAKYLIYDPFKNAVQDKPNLLSWRANQKNKFKLRDLIPAVSLYAGFNLKIGNNPFVRDDSFISPKGMLITQHHFGGRWVWVNNIILDKITTEDAYLGLVSTLTRGFNVRWSGFLEFQGIKGDFYSDYLFRGGAAFLVRENIQLDASLSKNIKDTPDVLGASIGLSWRFDANYEKIYLRSTKPVDDKDKKGKDKKDKKDKKKRKDEVQLEETKP</sequence>
<accession>A0ABS2CYD3</accession>